<reference evidence="1" key="1">
    <citation type="journal article" date="2020" name="Stud. Mycol.">
        <title>101 Dothideomycetes genomes: a test case for predicting lifestyles and emergence of pathogens.</title>
        <authorList>
            <person name="Haridas S."/>
            <person name="Albert R."/>
            <person name="Binder M."/>
            <person name="Bloem J."/>
            <person name="Labutti K."/>
            <person name="Salamov A."/>
            <person name="Andreopoulos B."/>
            <person name="Baker S."/>
            <person name="Barry K."/>
            <person name="Bills G."/>
            <person name="Bluhm B."/>
            <person name="Cannon C."/>
            <person name="Castanera R."/>
            <person name="Culley D."/>
            <person name="Daum C."/>
            <person name="Ezra D."/>
            <person name="Gonzalez J."/>
            <person name="Henrissat B."/>
            <person name="Kuo A."/>
            <person name="Liang C."/>
            <person name="Lipzen A."/>
            <person name="Lutzoni F."/>
            <person name="Magnuson J."/>
            <person name="Mondo S."/>
            <person name="Nolan M."/>
            <person name="Ohm R."/>
            <person name="Pangilinan J."/>
            <person name="Park H.-J."/>
            <person name="Ramirez L."/>
            <person name="Alfaro M."/>
            <person name="Sun H."/>
            <person name="Tritt A."/>
            <person name="Yoshinaga Y."/>
            <person name="Zwiers L.-H."/>
            <person name="Turgeon B."/>
            <person name="Goodwin S."/>
            <person name="Spatafora J."/>
            <person name="Crous P."/>
            <person name="Grigoriev I."/>
        </authorList>
    </citation>
    <scope>NUCLEOTIDE SEQUENCE</scope>
    <source>
        <strain evidence="1">CBS 122367</strain>
    </source>
</reference>
<proteinExistence type="predicted"/>
<organism evidence="1 2">
    <name type="scientific">Lentithecium fluviatile CBS 122367</name>
    <dbReference type="NCBI Taxonomy" id="1168545"/>
    <lineage>
        <taxon>Eukaryota</taxon>
        <taxon>Fungi</taxon>
        <taxon>Dikarya</taxon>
        <taxon>Ascomycota</taxon>
        <taxon>Pezizomycotina</taxon>
        <taxon>Dothideomycetes</taxon>
        <taxon>Pleosporomycetidae</taxon>
        <taxon>Pleosporales</taxon>
        <taxon>Massarineae</taxon>
        <taxon>Lentitheciaceae</taxon>
        <taxon>Lentithecium</taxon>
    </lineage>
</organism>
<dbReference type="AlphaFoldDB" id="A0A6G1JI16"/>
<evidence type="ECO:0000313" key="1">
    <source>
        <dbReference type="EMBL" id="KAF2690088.1"/>
    </source>
</evidence>
<gene>
    <name evidence="1" type="ORF">K458DRAFT_439181</name>
</gene>
<name>A0A6G1JI16_9PLEO</name>
<protein>
    <submittedName>
        <fullName evidence="1">Uncharacterized protein</fullName>
    </submittedName>
</protein>
<sequence length="227" mass="26137">MTRFLDISLELRNHVYDLLITTFFELKQAIRHLAVAKQLAYELHITFSHGRPYFSLTWVRLPALLQTINFMIINVDLRVCEPWNGLYDGDTVPHDYKQDHLLEDSPDSFARQLFDYIALLLKAPASLLSNGDSTFRVLFVETMILNFRTPTTLASSLAISNTQRRRVRIKPEETLKLHDTMRHTLKANAKAFLSFDAAECGNLSPLIQIGSLCFATEAHDDFQWLCY</sequence>
<accession>A0A6G1JI16</accession>
<evidence type="ECO:0000313" key="2">
    <source>
        <dbReference type="Proteomes" id="UP000799291"/>
    </source>
</evidence>
<dbReference type="Proteomes" id="UP000799291">
    <property type="component" value="Unassembled WGS sequence"/>
</dbReference>
<dbReference type="EMBL" id="MU005571">
    <property type="protein sequence ID" value="KAF2690088.1"/>
    <property type="molecule type" value="Genomic_DNA"/>
</dbReference>
<dbReference type="OrthoDB" id="3733501at2759"/>
<keyword evidence="2" id="KW-1185">Reference proteome</keyword>